<reference evidence="2" key="1">
    <citation type="submission" date="2022-03" db="EMBL/GenBank/DDBJ databases">
        <title>Gramella crocea sp. nov., isolated from activated sludge of a seafood processing plant.</title>
        <authorList>
            <person name="Zhang X."/>
        </authorList>
    </citation>
    <scope>NUCLEOTIDE SEQUENCE</scope>
    <source>
        <strain evidence="2">YJ019</strain>
    </source>
</reference>
<sequence>MPKLIIKRNSEWANKMRSFDLYLNGRKFAEIKDKQTLSFTIPEGNYQLKARIDWCGSEPIHLDLKQNEFKRVEIKGFIFSKYLFPLAMFVGVLYFGVYFKFNQNSLFLATLMMALFGYMFYFMSFGRNRYLRLREF</sequence>
<keyword evidence="3" id="KW-1185">Reference proteome</keyword>
<name>A0A9X2AB56_9FLAO</name>
<evidence type="ECO:0000313" key="2">
    <source>
        <dbReference type="EMBL" id="MCH4822793.1"/>
    </source>
</evidence>
<dbReference type="Proteomes" id="UP001139226">
    <property type="component" value="Unassembled WGS sequence"/>
</dbReference>
<gene>
    <name evidence="2" type="ORF">ML462_06375</name>
</gene>
<feature type="transmembrane region" description="Helical" evidence="1">
    <location>
        <begin position="105"/>
        <end position="124"/>
    </location>
</feature>
<protein>
    <submittedName>
        <fullName evidence="2">Uncharacterized protein</fullName>
    </submittedName>
</protein>
<dbReference type="AlphaFoldDB" id="A0A9X2AB56"/>
<accession>A0A9X2AB56</accession>
<dbReference type="RefSeq" id="WP_240712948.1">
    <property type="nucleotide sequence ID" value="NZ_JAKVTV010000002.1"/>
</dbReference>
<proteinExistence type="predicted"/>
<feature type="transmembrane region" description="Helical" evidence="1">
    <location>
        <begin position="79"/>
        <end position="99"/>
    </location>
</feature>
<dbReference type="EMBL" id="JAKVTV010000002">
    <property type="protein sequence ID" value="MCH4822793.1"/>
    <property type="molecule type" value="Genomic_DNA"/>
</dbReference>
<evidence type="ECO:0000313" key="3">
    <source>
        <dbReference type="Proteomes" id="UP001139226"/>
    </source>
</evidence>
<keyword evidence="1" id="KW-1133">Transmembrane helix</keyword>
<keyword evidence="1" id="KW-0812">Transmembrane</keyword>
<organism evidence="2 3">
    <name type="scientific">Christiangramia lutea</name>
    <dbReference type="NCBI Taxonomy" id="1607951"/>
    <lineage>
        <taxon>Bacteria</taxon>
        <taxon>Pseudomonadati</taxon>
        <taxon>Bacteroidota</taxon>
        <taxon>Flavobacteriia</taxon>
        <taxon>Flavobacteriales</taxon>
        <taxon>Flavobacteriaceae</taxon>
        <taxon>Christiangramia</taxon>
    </lineage>
</organism>
<keyword evidence="1" id="KW-0472">Membrane</keyword>
<evidence type="ECO:0000256" key="1">
    <source>
        <dbReference type="SAM" id="Phobius"/>
    </source>
</evidence>
<comment type="caution">
    <text evidence="2">The sequence shown here is derived from an EMBL/GenBank/DDBJ whole genome shotgun (WGS) entry which is preliminary data.</text>
</comment>